<dbReference type="SMART" id="SM00738">
    <property type="entry name" value="NGN"/>
    <property type="match status" value="1"/>
</dbReference>
<evidence type="ECO:0000256" key="4">
    <source>
        <dbReference type="ARBA" id="ARBA00023163"/>
    </source>
</evidence>
<evidence type="ECO:0000256" key="1">
    <source>
        <dbReference type="ARBA" id="ARBA00022472"/>
    </source>
</evidence>
<evidence type="ECO:0000256" key="3">
    <source>
        <dbReference type="ARBA" id="ARBA00023015"/>
    </source>
</evidence>
<dbReference type="RefSeq" id="WP_072575380.1">
    <property type="nucleotide sequence ID" value="NZ_LWHB01000001.1"/>
</dbReference>
<dbReference type="InterPro" id="IPR001062">
    <property type="entry name" value="Transcrpt_antiterm_NusG"/>
</dbReference>
<feature type="domain" description="NusG-like N-terminal" evidence="8">
    <location>
        <begin position="2"/>
        <end position="111"/>
    </location>
</feature>
<dbReference type="GO" id="GO:0031564">
    <property type="term" value="P:transcription antitermination"/>
    <property type="evidence" value="ECO:0007669"/>
    <property type="project" value="UniProtKB-UniRule"/>
</dbReference>
<evidence type="ECO:0000256" key="6">
    <source>
        <dbReference type="NCBIfam" id="TIGR00922"/>
    </source>
</evidence>
<dbReference type="HAMAP" id="MF_00948">
    <property type="entry name" value="NusG"/>
    <property type="match status" value="1"/>
</dbReference>
<evidence type="ECO:0000313" key="11">
    <source>
        <dbReference type="Proteomes" id="UP000254601"/>
    </source>
</evidence>
<dbReference type="SUPFAM" id="SSF50104">
    <property type="entry name" value="Translation proteins SH3-like domain"/>
    <property type="match status" value="1"/>
</dbReference>
<feature type="domain" description="KOW" evidence="9">
    <location>
        <begin position="123"/>
        <end position="150"/>
    </location>
</feature>
<comment type="similarity">
    <text evidence="5 7">Belongs to the NusG family.</text>
</comment>
<proteinExistence type="inferred from homology"/>
<dbReference type="InterPro" id="IPR005824">
    <property type="entry name" value="KOW"/>
</dbReference>
<gene>
    <name evidence="5 10" type="primary">nusG</name>
    <name evidence="10" type="ORF">NCTC13337_00875</name>
</gene>
<dbReference type="PROSITE" id="PS01014">
    <property type="entry name" value="NUSG"/>
    <property type="match status" value="1"/>
</dbReference>
<organism evidence="10 11">
    <name type="scientific">Suttonella ornithocola</name>
    <dbReference type="NCBI Taxonomy" id="279832"/>
    <lineage>
        <taxon>Bacteria</taxon>
        <taxon>Pseudomonadati</taxon>
        <taxon>Pseudomonadota</taxon>
        <taxon>Gammaproteobacteria</taxon>
        <taxon>Cardiobacteriales</taxon>
        <taxon>Cardiobacteriaceae</taxon>
        <taxon>Suttonella</taxon>
    </lineage>
</organism>
<evidence type="ECO:0000259" key="8">
    <source>
        <dbReference type="SMART" id="SM00738"/>
    </source>
</evidence>
<dbReference type="Gene3D" id="2.30.30.30">
    <property type="match status" value="1"/>
</dbReference>
<dbReference type="GO" id="GO:0005829">
    <property type="term" value="C:cytosol"/>
    <property type="evidence" value="ECO:0007669"/>
    <property type="project" value="UniProtKB-ARBA"/>
</dbReference>
<dbReference type="InterPro" id="IPR006645">
    <property type="entry name" value="NGN-like_dom"/>
</dbReference>
<dbReference type="Pfam" id="PF02357">
    <property type="entry name" value="NusG"/>
    <property type="match status" value="1"/>
</dbReference>
<dbReference type="CDD" id="cd09891">
    <property type="entry name" value="NGN_Bact_1"/>
    <property type="match status" value="1"/>
</dbReference>
<dbReference type="FunFam" id="2.30.30.30:FF:000002">
    <property type="entry name" value="Transcription termination/antitermination factor NusG"/>
    <property type="match status" value="1"/>
</dbReference>
<sequence length="178" mass="20623">MAKQWYVLQAYSQFEQYVKRQLQEVIEREGMQDSFGDILIPTEEVVEVKENKRRVSQRKFFPGYVLVEMEMNNDTWHLVNSISKVSGFVGGTHEKPAPISQAEVDAIIQKMQEGVEKPRPKILFEIGEELRIIDGPFSDFTGTVEEVNYDKSRMKVSVLIFGRPTPVELEFHQVEKII</sequence>
<evidence type="ECO:0000256" key="2">
    <source>
        <dbReference type="ARBA" id="ARBA00022814"/>
    </source>
</evidence>
<keyword evidence="3 5" id="KW-0805">Transcription regulation</keyword>
<dbReference type="InterPro" id="IPR043425">
    <property type="entry name" value="NusG-like"/>
</dbReference>
<dbReference type="InterPro" id="IPR015869">
    <property type="entry name" value="Transcrpt_antiterm_NusG_bac_CS"/>
</dbReference>
<accession>A0A380MRK8</accession>
<dbReference type="PANTHER" id="PTHR30265:SF2">
    <property type="entry name" value="TRANSCRIPTION TERMINATION_ANTITERMINATION PROTEIN NUSG"/>
    <property type="match status" value="1"/>
</dbReference>
<dbReference type="Proteomes" id="UP000254601">
    <property type="component" value="Unassembled WGS sequence"/>
</dbReference>
<evidence type="ECO:0000259" key="9">
    <source>
        <dbReference type="SMART" id="SM00739"/>
    </source>
</evidence>
<keyword evidence="11" id="KW-1185">Reference proteome</keyword>
<name>A0A380MRK8_9GAMM</name>
<dbReference type="FunFam" id="3.30.70.940:FF:000001">
    <property type="entry name" value="Transcription termination/antitermination protein NusG"/>
    <property type="match status" value="1"/>
</dbReference>
<dbReference type="GO" id="GO:0032784">
    <property type="term" value="P:regulation of DNA-templated transcription elongation"/>
    <property type="evidence" value="ECO:0007669"/>
    <property type="project" value="InterPro"/>
</dbReference>
<keyword evidence="2 5" id="KW-0889">Transcription antitermination</keyword>
<dbReference type="PRINTS" id="PR00338">
    <property type="entry name" value="NUSGTNSCPFCT"/>
</dbReference>
<reference evidence="10 11" key="1">
    <citation type="submission" date="2018-06" db="EMBL/GenBank/DDBJ databases">
        <authorList>
            <consortium name="Pathogen Informatics"/>
            <person name="Doyle S."/>
        </authorList>
    </citation>
    <scope>NUCLEOTIDE SEQUENCE [LARGE SCALE GENOMIC DNA]</scope>
    <source>
        <strain evidence="10 11">NCTC13337</strain>
    </source>
</reference>
<dbReference type="SMART" id="SM00739">
    <property type="entry name" value="KOW"/>
    <property type="match status" value="1"/>
</dbReference>
<dbReference type="InterPro" id="IPR008991">
    <property type="entry name" value="Translation_prot_SH3-like_sf"/>
</dbReference>
<dbReference type="GO" id="GO:0006354">
    <property type="term" value="P:DNA-templated transcription elongation"/>
    <property type="evidence" value="ECO:0007669"/>
    <property type="project" value="UniProtKB-UniRule"/>
</dbReference>
<evidence type="ECO:0000313" key="10">
    <source>
        <dbReference type="EMBL" id="SUO94676.1"/>
    </source>
</evidence>
<dbReference type="InterPro" id="IPR047050">
    <property type="entry name" value="NGN"/>
</dbReference>
<dbReference type="Gene3D" id="3.30.70.940">
    <property type="entry name" value="NusG, N-terminal domain"/>
    <property type="match status" value="1"/>
</dbReference>
<evidence type="ECO:0000256" key="5">
    <source>
        <dbReference type="HAMAP-Rule" id="MF_00948"/>
    </source>
</evidence>
<dbReference type="AlphaFoldDB" id="A0A380MRK8"/>
<evidence type="ECO:0000256" key="7">
    <source>
        <dbReference type="RuleBase" id="RU000538"/>
    </source>
</evidence>
<dbReference type="Pfam" id="PF00467">
    <property type="entry name" value="KOW"/>
    <property type="match status" value="1"/>
</dbReference>
<dbReference type="CDD" id="cd06091">
    <property type="entry name" value="KOW_NusG"/>
    <property type="match status" value="1"/>
</dbReference>
<dbReference type="InterPro" id="IPR036735">
    <property type="entry name" value="NGN_dom_sf"/>
</dbReference>
<dbReference type="EMBL" id="UHIC01000001">
    <property type="protein sequence ID" value="SUO94676.1"/>
    <property type="molecule type" value="Genomic_DNA"/>
</dbReference>
<keyword evidence="1 5" id="KW-0806">Transcription termination</keyword>
<dbReference type="PANTHER" id="PTHR30265">
    <property type="entry name" value="RHO-INTERACTING TRANSCRIPTION TERMINATION FACTOR NUSG"/>
    <property type="match status" value="1"/>
</dbReference>
<dbReference type="GO" id="GO:0006353">
    <property type="term" value="P:DNA-templated transcription termination"/>
    <property type="evidence" value="ECO:0007669"/>
    <property type="project" value="UniProtKB-UniRule"/>
</dbReference>
<comment type="function">
    <text evidence="5 7">Participates in transcription elongation, termination and antitermination.</text>
</comment>
<protein>
    <recommendedName>
        <fullName evidence="5 6">Transcription termination/antitermination protein NusG</fullName>
    </recommendedName>
</protein>
<dbReference type="InterPro" id="IPR014722">
    <property type="entry name" value="Rib_uL2_dom2"/>
</dbReference>
<keyword evidence="4 5" id="KW-0804">Transcription</keyword>
<dbReference type="NCBIfam" id="TIGR00922">
    <property type="entry name" value="nusG"/>
    <property type="match status" value="1"/>
</dbReference>
<dbReference type="OrthoDB" id="9809075at2"/>
<dbReference type="SUPFAM" id="SSF82679">
    <property type="entry name" value="N-utilization substance G protein NusG, N-terminal domain"/>
    <property type="match status" value="1"/>
</dbReference>